<evidence type="ECO:0000313" key="1">
    <source>
        <dbReference type="EMBL" id="JAH18051.1"/>
    </source>
</evidence>
<accession>A0A0E9QMB2</accession>
<proteinExistence type="predicted"/>
<organism evidence="1">
    <name type="scientific">Anguilla anguilla</name>
    <name type="common">European freshwater eel</name>
    <name type="synonym">Muraena anguilla</name>
    <dbReference type="NCBI Taxonomy" id="7936"/>
    <lineage>
        <taxon>Eukaryota</taxon>
        <taxon>Metazoa</taxon>
        <taxon>Chordata</taxon>
        <taxon>Craniata</taxon>
        <taxon>Vertebrata</taxon>
        <taxon>Euteleostomi</taxon>
        <taxon>Actinopterygii</taxon>
        <taxon>Neopterygii</taxon>
        <taxon>Teleostei</taxon>
        <taxon>Anguilliformes</taxon>
        <taxon>Anguillidae</taxon>
        <taxon>Anguilla</taxon>
    </lineage>
</organism>
<protein>
    <submittedName>
        <fullName evidence="1">Uncharacterized protein</fullName>
    </submittedName>
</protein>
<sequence length="12" mass="1442">MEETLSQTINIY</sequence>
<reference evidence="1" key="2">
    <citation type="journal article" date="2015" name="Fish Shellfish Immunol.">
        <title>Early steps in the European eel (Anguilla anguilla)-Vibrio vulnificus interaction in the gills: Role of the RtxA13 toxin.</title>
        <authorList>
            <person name="Callol A."/>
            <person name="Pajuelo D."/>
            <person name="Ebbesson L."/>
            <person name="Teles M."/>
            <person name="MacKenzie S."/>
            <person name="Amaro C."/>
        </authorList>
    </citation>
    <scope>NUCLEOTIDE SEQUENCE</scope>
</reference>
<dbReference type="EMBL" id="GBXM01090526">
    <property type="protein sequence ID" value="JAH18051.1"/>
    <property type="molecule type" value="Transcribed_RNA"/>
</dbReference>
<name>A0A0E9QMB2_ANGAN</name>
<reference evidence="1" key="1">
    <citation type="submission" date="2014-11" db="EMBL/GenBank/DDBJ databases">
        <authorList>
            <person name="Amaro Gonzalez C."/>
        </authorList>
    </citation>
    <scope>NUCLEOTIDE SEQUENCE</scope>
</reference>